<reference evidence="1 2" key="1">
    <citation type="submission" date="2017-10" db="EMBL/GenBank/DDBJ databases">
        <authorList>
            <person name="Chen M."/>
            <person name="Kallman A."/>
            <person name="Luo C."/>
            <person name="Martin J."/>
            <person name="Nguyen T."/>
            <person name="Pierce C."/>
            <person name="Ramos K."/>
            <person name="Smith E."/>
            <person name="Giorgia P."/>
            <person name="Ellis O."/>
            <person name="Reddi K."/>
            <person name="Moberg-Parker J."/>
            <person name="Garlena R.A."/>
            <person name="Russell D.A."/>
            <person name="Pope W.H."/>
            <person name="Jacobs-Sera D."/>
            <person name="Hendrix R.W."/>
            <person name="Hatfull G.F."/>
        </authorList>
    </citation>
    <scope>NUCLEOTIDE SEQUENCE [LARGE SCALE GENOMIC DNA]</scope>
</reference>
<dbReference type="EMBL" id="MG099945">
    <property type="protein sequence ID" value="ATW60333.1"/>
    <property type="molecule type" value="Genomic_DNA"/>
</dbReference>
<evidence type="ECO:0000313" key="1">
    <source>
        <dbReference type="EMBL" id="ATW60333.1"/>
    </source>
</evidence>
<name>A0A2H4PDN7_9CAUD</name>
<proteinExistence type="predicted"/>
<dbReference type="Proteomes" id="UP000241798">
    <property type="component" value="Segment"/>
</dbReference>
<accession>A0A2H4PDN7</accession>
<sequence>MRDYLAEAKNRVGMLSDAEAYALIDIAESLRTIKDYVTAPPIRYVIGDGHD</sequence>
<keyword evidence="2" id="KW-1185">Reference proteome</keyword>
<protein>
    <submittedName>
        <fullName evidence="1">Uncharacterized protein</fullName>
    </submittedName>
</protein>
<gene>
    <name evidence="1" type="ORF">SEA_KOKO_43</name>
</gene>
<organism evidence="1 2">
    <name type="scientific">Mycobacterium phage Koko</name>
    <dbReference type="NCBI Taxonomy" id="2047840"/>
    <lineage>
        <taxon>Viruses</taxon>
        <taxon>Duplodnaviria</taxon>
        <taxon>Heunggongvirae</taxon>
        <taxon>Uroviricota</taxon>
        <taxon>Caudoviricetes</taxon>
        <taxon>Gladiatorvirus</taxon>
        <taxon>Gladiatorvirus koko</taxon>
    </lineage>
</organism>
<evidence type="ECO:0000313" key="2">
    <source>
        <dbReference type="Proteomes" id="UP000241798"/>
    </source>
</evidence>